<keyword evidence="2" id="KW-1185">Reference proteome</keyword>
<accession>A0ABQ6J757</accession>
<comment type="caution">
    <text evidence="1">The sequence shown here is derived from an EMBL/GenBank/DDBJ whole genome shotgun (WGS) entry which is preliminary data.</text>
</comment>
<reference evidence="2" key="1">
    <citation type="journal article" date="2019" name="Int. J. Syst. Evol. Microbiol.">
        <title>The Global Catalogue of Microorganisms (GCM) 10K type strain sequencing project: providing services to taxonomists for standard genome sequencing and annotation.</title>
        <authorList>
            <consortium name="The Broad Institute Genomics Platform"/>
            <consortium name="The Broad Institute Genome Sequencing Center for Infectious Disease"/>
            <person name="Wu L."/>
            <person name="Ma J."/>
        </authorList>
    </citation>
    <scope>NUCLEOTIDE SEQUENCE [LARGE SCALE GENOMIC DNA]</scope>
    <source>
        <strain evidence="2">NBRC 102030</strain>
    </source>
</reference>
<dbReference type="RefSeq" id="WP_220772674.1">
    <property type="nucleotide sequence ID" value="NZ_BPFC01000012.1"/>
</dbReference>
<evidence type="ECO:0000313" key="1">
    <source>
        <dbReference type="EMBL" id="GMA82757.1"/>
    </source>
</evidence>
<organism evidence="1 2">
    <name type="scientific">Shewanella glacialipiscicola</name>
    <dbReference type="NCBI Taxonomy" id="614069"/>
    <lineage>
        <taxon>Bacteria</taxon>
        <taxon>Pseudomonadati</taxon>
        <taxon>Pseudomonadota</taxon>
        <taxon>Gammaproteobacteria</taxon>
        <taxon>Alteromonadales</taxon>
        <taxon>Shewanellaceae</taxon>
        <taxon>Shewanella</taxon>
    </lineage>
</organism>
<protein>
    <submittedName>
        <fullName evidence="1">Uncharacterized protein</fullName>
    </submittedName>
</protein>
<gene>
    <name evidence="1" type="ORF">GCM10025855_22900</name>
</gene>
<dbReference type="Proteomes" id="UP001157046">
    <property type="component" value="Unassembled WGS sequence"/>
</dbReference>
<evidence type="ECO:0000313" key="2">
    <source>
        <dbReference type="Proteomes" id="UP001157046"/>
    </source>
</evidence>
<dbReference type="EMBL" id="BSUY01000001">
    <property type="protein sequence ID" value="GMA82757.1"/>
    <property type="molecule type" value="Genomic_DNA"/>
</dbReference>
<name>A0ABQ6J757_9GAMM</name>
<sequence length="71" mass="8224">MRQSARQKHLKQHYKTIQTRRKNYFHSVQQNLTSPLAPTSGFSTLAVMMQKLRPQTAQTPQHLDLLASDSF</sequence>
<proteinExistence type="predicted"/>